<proteinExistence type="inferred from homology"/>
<evidence type="ECO:0000256" key="4">
    <source>
        <dbReference type="ARBA" id="ARBA00022692"/>
    </source>
</evidence>
<dbReference type="Pfam" id="PF00528">
    <property type="entry name" value="BPD_transp_1"/>
    <property type="match status" value="1"/>
</dbReference>
<dbReference type="Proteomes" id="UP000017840">
    <property type="component" value="Unassembled WGS sequence"/>
</dbReference>
<dbReference type="Gene3D" id="1.10.3720.10">
    <property type="entry name" value="MetI-like"/>
    <property type="match status" value="1"/>
</dbReference>
<dbReference type="InterPro" id="IPR051393">
    <property type="entry name" value="ABC_transporter_permease"/>
</dbReference>
<keyword evidence="10" id="KW-1185">Reference proteome</keyword>
<feature type="domain" description="ABC transmembrane type-1" evidence="8">
    <location>
        <begin position="55"/>
        <end position="265"/>
    </location>
</feature>
<accession>V4J2X8</accession>
<keyword evidence="4 7" id="KW-0812">Transmembrane</keyword>
<dbReference type="PANTHER" id="PTHR30193:SF41">
    <property type="entry name" value="DIACETYLCHITOBIOSE UPTAKE SYSTEM PERMEASE PROTEIN NGCF"/>
    <property type="match status" value="1"/>
</dbReference>
<dbReference type="STRING" id="1324957.K933_02166"/>
<evidence type="ECO:0000256" key="2">
    <source>
        <dbReference type="ARBA" id="ARBA00022448"/>
    </source>
</evidence>
<dbReference type="PATRIC" id="fig|1324957.4.peg.437"/>
<dbReference type="GO" id="GO:0005886">
    <property type="term" value="C:plasma membrane"/>
    <property type="evidence" value="ECO:0007669"/>
    <property type="project" value="UniProtKB-SubCell"/>
</dbReference>
<evidence type="ECO:0000256" key="3">
    <source>
        <dbReference type="ARBA" id="ARBA00022475"/>
    </source>
</evidence>
<dbReference type="GO" id="GO:0055085">
    <property type="term" value="P:transmembrane transport"/>
    <property type="evidence" value="ECO:0007669"/>
    <property type="project" value="InterPro"/>
</dbReference>
<sequence length="277" mass="30925">MPYLLVFAAFLVYPLAYGFWMSLHDWNALFPDRTEFVGLANYQTLLADPQFWNALGNTVYFVVLTVPFLVVLSLLLALGVNRSIKGRRVLRTLFFSPYVLTVSVVGLLWQDVFETNGLIAYFTGFVAEPVNWLIDPLLAMPAVAIATIWWTIAFNFIILLAARQNVGEQLYEAARLDGATSWRAMVDITIPQMRNPMMFVVITSFLSSFQVFGQPYIMTDGGPAGATETIVMYLYRTGFSAREFGYAAAVGYVLFLVMVAVSLVNYFVLQDDGGTSA</sequence>
<dbReference type="PROSITE" id="PS50928">
    <property type="entry name" value="ABC_TM1"/>
    <property type="match status" value="1"/>
</dbReference>
<keyword evidence="2 7" id="KW-0813">Transport</keyword>
<evidence type="ECO:0000256" key="5">
    <source>
        <dbReference type="ARBA" id="ARBA00022989"/>
    </source>
</evidence>
<dbReference type="EMBL" id="ASGZ01000005">
    <property type="protein sequence ID" value="ESP89752.1"/>
    <property type="molecule type" value="Genomic_DNA"/>
</dbReference>
<dbReference type="SUPFAM" id="SSF161098">
    <property type="entry name" value="MetI-like"/>
    <property type="match status" value="1"/>
</dbReference>
<reference evidence="9 10" key="1">
    <citation type="journal article" date="2013" name="Genome Announc.">
        <title>Draft Genome Sequence of 'Candidatus Halobonum tyrrellensis' Strain G22, Isolated from the Hypersaline Waters of Lake Tyrrell, Australia.</title>
        <authorList>
            <person name="Ugalde J.A."/>
            <person name="Narasingarao P."/>
            <person name="Kuo S."/>
            <person name="Podell S."/>
            <person name="Allen E.E."/>
        </authorList>
    </citation>
    <scope>NUCLEOTIDE SEQUENCE [LARGE SCALE GENOMIC DNA]</scope>
    <source>
        <strain evidence="9 10">G22</strain>
    </source>
</reference>
<comment type="similarity">
    <text evidence="7">Belongs to the binding-protein-dependent transport system permease family.</text>
</comment>
<evidence type="ECO:0000256" key="6">
    <source>
        <dbReference type="ARBA" id="ARBA00023136"/>
    </source>
</evidence>
<keyword evidence="5 7" id="KW-1133">Transmembrane helix</keyword>
<dbReference type="InterPro" id="IPR000515">
    <property type="entry name" value="MetI-like"/>
</dbReference>
<feature type="transmembrane region" description="Helical" evidence="7">
    <location>
        <begin position="244"/>
        <end position="269"/>
    </location>
</feature>
<keyword evidence="3" id="KW-1003">Cell membrane</keyword>
<evidence type="ECO:0000256" key="1">
    <source>
        <dbReference type="ARBA" id="ARBA00004651"/>
    </source>
</evidence>
<feature type="transmembrane region" description="Helical" evidence="7">
    <location>
        <begin position="59"/>
        <end position="80"/>
    </location>
</feature>
<protein>
    <submittedName>
        <fullName evidence="9">ABC transporter integral membrane protein</fullName>
    </submittedName>
</protein>
<feature type="transmembrane region" description="Helical" evidence="7">
    <location>
        <begin position="138"/>
        <end position="162"/>
    </location>
</feature>
<gene>
    <name evidence="9" type="ORF">K933_02166</name>
</gene>
<evidence type="ECO:0000259" key="8">
    <source>
        <dbReference type="PROSITE" id="PS50928"/>
    </source>
</evidence>
<organism evidence="9 10">
    <name type="scientific">Candidatus Halobonum tyrrellensis G22</name>
    <dbReference type="NCBI Taxonomy" id="1324957"/>
    <lineage>
        <taxon>Archaea</taxon>
        <taxon>Methanobacteriati</taxon>
        <taxon>Methanobacteriota</taxon>
        <taxon>Stenosarchaea group</taxon>
        <taxon>Halobacteria</taxon>
        <taxon>Halobacteriales</taxon>
        <taxon>Haloferacaceae</taxon>
        <taxon>Candidatus Halobonum</taxon>
    </lineage>
</organism>
<dbReference type="eggNOG" id="arCOG00157">
    <property type="taxonomic scope" value="Archaea"/>
</dbReference>
<comment type="subcellular location">
    <subcellularLocation>
        <location evidence="1 7">Cell membrane</location>
        <topology evidence="1 7">Multi-pass membrane protein</topology>
    </subcellularLocation>
</comment>
<evidence type="ECO:0000313" key="9">
    <source>
        <dbReference type="EMBL" id="ESP89752.1"/>
    </source>
</evidence>
<name>V4J2X8_9EURY</name>
<feature type="transmembrane region" description="Helical" evidence="7">
    <location>
        <begin position="92"/>
        <end position="109"/>
    </location>
</feature>
<dbReference type="InterPro" id="IPR035906">
    <property type="entry name" value="MetI-like_sf"/>
</dbReference>
<keyword evidence="6 7" id="KW-0472">Membrane</keyword>
<dbReference type="PANTHER" id="PTHR30193">
    <property type="entry name" value="ABC TRANSPORTER PERMEASE PROTEIN"/>
    <property type="match status" value="1"/>
</dbReference>
<dbReference type="CDD" id="cd06261">
    <property type="entry name" value="TM_PBP2"/>
    <property type="match status" value="1"/>
</dbReference>
<dbReference type="AlphaFoldDB" id="V4J2X8"/>
<evidence type="ECO:0000313" key="10">
    <source>
        <dbReference type="Proteomes" id="UP000017840"/>
    </source>
</evidence>
<comment type="caution">
    <text evidence="9">The sequence shown here is derived from an EMBL/GenBank/DDBJ whole genome shotgun (WGS) entry which is preliminary data.</text>
</comment>
<evidence type="ECO:0000256" key="7">
    <source>
        <dbReference type="RuleBase" id="RU363032"/>
    </source>
</evidence>
<feature type="transmembrane region" description="Helical" evidence="7">
    <location>
        <begin position="197"/>
        <end position="217"/>
    </location>
</feature>